<reference evidence="2 4" key="3">
    <citation type="journal article" date="2015" name="PLoS ONE">
        <title>Spontaneous Deletion of an "ORFanage" Region Facilitates Host Adaptation in a "Photosynthetic" Cyanophage.</title>
        <authorList>
            <person name="Puxty R.J."/>
            <person name="Perez-Sepulveda B."/>
            <person name="Rihtman B."/>
            <person name="Evans D.J."/>
            <person name="Millard A.D."/>
            <person name="Scanlan D.J."/>
        </authorList>
    </citation>
    <scope>NUCLEOTIDE SEQUENCE [LARGE SCALE GENOMIC DNA]</scope>
</reference>
<dbReference type="EMBL" id="AJ630128">
    <property type="protein sequence ID" value="CAF34298.1"/>
    <property type="molecule type" value="Genomic_DNA"/>
</dbReference>
<accession>Q5GQA4</accession>
<reference evidence="2" key="4">
    <citation type="submission" date="2015-02" db="EMBL/GenBank/DDBJ databases">
        <authorList>
            <person name="Chooi Y.-H."/>
        </authorList>
    </citation>
    <scope>NUCLEOTIDE SEQUENCE</scope>
</reference>
<evidence type="ECO:0000313" key="4">
    <source>
        <dbReference type="Proteomes" id="UP000246186"/>
    </source>
</evidence>
<dbReference type="RefSeq" id="YP_195268.1">
    <property type="nucleotide sequence ID" value="NC_006820.1"/>
</dbReference>
<gene>
    <name evidence="2" type="ORF">S-PM2d233</name>
    <name evidence="1" type="ORF">S-PM2p233</name>
</gene>
<evidence type="ECO:0000313" key="1">
    <source>
        <dbReference type="EMBL" id="CAF34298.1"/>
    </source>
</evidence>
<dbReference type="Proteomes" id="UP000000994">
    <property type="component" value="Segment"/>
</dbReference>
<keyword evidence="3" id="KW-1185">Reference proteome</keyword>
<dbReference type="Proteomes" id="UP000246186">
    <property type="component" value="Genome"/>
</dbReference>
<protein>
    <submittedName>
        <fullName evidence="1">Hypothetical-Protein / belonging to T4-LIKE GC: 744</fullName>
    </submittedName>
</protein>
<evidence type="ECO:0000313" key="3">
    <source>
        <dbReference type="Proteomes" id="UP000000994"/>
    </source>
</evidence>
<name>Q5GQA4_BPSYP</name>
<dbReference type="KEGG" id="vg:3260383"/>
<organismHost>
    <name type="scientific">Synechococcus</name>
    <dbReference type="NCBI Taxonomy" id="1129"/>
</organismHost>
<reference evidence="1 3" key="2">
    <citation type="journal article" date="2005" name="J. Bacteriol.">
        <title>The genome of S-PM2, a 'photosynthetic' T4-type bacteriophage that infects marine Synechococcus strains.</title>
        <authorList>
            <person name="Mann N.H."/>
            <person name="Clokie M.R."/>
            <person name="Millard A."/>
            <person name="Cook A."/>
            <person name="Wilson W.H."/>
            <person name="Wheatley P.J."/>
            <person name="Letarov A."/>
            <person name="Krisch H.M."/>
        </authorList>
    </citation>
    <scope>NUCLEOTIDE SEQUENCE</scope>
</reference>
<organism evidence="1 3">
    <name type="scientific">Synechococcus phage S-PM2</name>
    <dbReference type="NCBI Taxonomy" id="238854"/>
    <lineage>
        <taxon>Viruses</taxon>
        <taxon>Duplodnaviria</taxon>
        <taxon>Heunggongvirae</taxon>
        <taxon>Uroviricota</taxon>
        <taxon>Caudoviricetes</taxon>
        <taxon>Pantevenvirales</taxon>
        <taxon>Kyanoviridae</taxon>
        <taxon>Nodensvirus</taxon>
        <taxon>Nodensvirus spm2</taxon>
    </lineage>
</organism>
<dbReference type="OrthoDB" id="21275at10239"/>
<dbReference type="EMBL" id="LN828717">
    <property type="protein sequence ID" value="CFW42480.1"/>
    <property type="molecule type" value="Genomic_DNA"/>
</dbReference>
<evidence type="ECO:0000313" key="2">
    <source>
        <dbReference type="EMBL" id="CFW42480.1"/>
    </source>
</evidence>
<proteinExistence type="predicted"/>
<sequence length="95" mass="11021">MTIENAPLIPNTKEFNDKIYRQARKDRLSDTITDYMNDEDSGILNFYHDLTDEIQFWIDHHTKQLEKANGILRLVHGSSPSDVESQIKAGQFLVE</sequence>
<reference evidence="1 3" key="1">
    <citation type="journal article" date="2004" name="Proc. Natl. Acad. Sci. U.S.A.">
        <title>Genetic organization of the psbAD region in phages infecting marine Synechococcus strains.</title>
        <authorList>
            <person name="Millard A."/>
            <person name="Clokie M.R."/>
            <person name="Shub D.A."/>
            <person name="Mann N.H."/>
        </authorList>
    </citation>
    <scope>NUCLEOTIDE SEQUENCE [LARGE SCALE GENOMIC DNA]</scope>
</reference>